<reference evidence="5" key="1">
    <citation type="submission" date="2014-12" db="EMBL/GenBank/DDBJ databases">
        <title>Insight into the proteome of Arion vulgaris.</title>
        <authorList>
            <person name="Aradska J."/>
            <person name="Bulat T."/>
            <person name="Smidak R."/>
            <person name="Sarate P."/>
            <person name="Gangsoo J."/>
            <person name="Sialana F."/>
            <person name="Bilban M."/>
            <person name="Lubec G."/>
        </authorList>
    </citation>
    <scope>NUCLEOTIDE SEQUENCE</scope>
    <source>
        <tissue evidence="5">Skin</tissue>
    </source>
</reference>
<feature type="region of interest" description="Disordered" evidence="1">
    <location>
        <begin position="39"/>
        <end position="86"/>
    </location>
</feature>
<feature type="transmembrane region" description="Helical" evidence="2">
    <location>
        <begin position="6"/>
        <end position="23"/>
    </location>
</feature>
<dbReference type="EMBL" id="HACG01046235">
    <property type="protein sequence ID" value="CEK93100.1"/>
    <property type="molecule type" value="Transcribed_RNA"/>
</dbReference>
<evidence type="ECO:0000256" key="2">
    <source>
        <dbReference type="SAM" id="Phobius"/>
    </source>
</evidence>
<dbReference type="EMBL" id="HACG01046239">
    <property type="protein sequence ID" value="CEK93104.1"/>
    <property type="molecule type" value="Transcribed_RNA"/>
</dbReference>
<evidence type="ECO:0000313" key="5">
    <source>
        <dbReference type="EMBL" id="CEK93100.1"/>
    </source>
</evidence>
<feature type="compositionally biased region" description="Basic residues" evidence="1">
    <location>
        <begin position="62"/>
        <end position="71"/>
    </location>
</feature>
<keyword evidence="2" id="KW-0472">Membrane</keyword>
<name>A0A0B7BLT8_9EUPU</name>
<dbReference type="AlphaFoldDB" id="A0A0B7BLT8"/>
<accession>A0A0B7BLT8</accession>
<proteinExistence type="predicted"/>
<feature type="compositionally biased region" description="Basic and acidic residues" evidence="1">
    <location>
        <begin position="72"/>
        <end position="86"/>
    </location>
</feature>
<keyword evidence="2" id="KW-1133">Transmembrane helix</keyword>
<feature type="compositionally biased region" description="Basic and acidic residues" evidence="1">
    <location>
        <begin position="39"/>
        <end position="61"/>
    </location>
</feature>
<dbReference type="EMBL" id="HACG01046233">
    <property type="protein sequence ID" value="CEK93098.1"/>
    <property type="molecule type" value="Transcribed_RNA"/>
</dbReference>
<evidence type="ECO:0000313" key="3">
    <source>
        <dbReference type="EMBL" id="CEK93098.1"/>
    </source>
</evidence>
<organism evidence="5">
    <name type="scientific">Arion vulgaris</name>
    <dbReference type="NCBI Taxonomy" id="1028688"/>
    <lineage>
        <taxon>Eukaryota</taxon>
        <taxon>Metazoa</taxon>
        <taxon>Spiralia</taxon>
        <taxon>Lophotrochozoa</taxon>
        <taxon>Mollusca</taxon>
        <taxon>Gastropoda</taxon>
        <taxon>Heterobranchia</taxon>
        <taxon>Euthyneura</taxon>
        <taxon>Panpulmonata</taxon>
        <taxon>Eupulmonata</taxon>
        <taxon>Stylommatophora</taxon>
        <taxon>Helicina</taxon>
        <taxon>Arionoidea</taxon>
        <taxon>Arionidae</taxon>
        <taxon>Arion</taxon>
    </lineage>
</organism>
<dbReference type="GO" id="GO:0005789">
    <property type="term" value="C:endoplasmic reticulum membrane"/>
    <property type="evidence" value="ECO:0007669"/>
    <property type="project" value="TreeGrafter"/>
</dbReference>
<evidence type="ECO:0000313" key="7">
    <source>
        <dbReference type="EMBL" id="CEK93104.1"/>
    </source>
</evidence>
<evidence type="ECO:0008006" key="8">
    <source>
        <dbReference type="Google" id="ProtNLM"/>
    </source>
</evidence>
<dbReference type="PANTHER" id="PTHR18939:SF4">
    <property type="entry name" value="RIBOSOME-BINDING PROTEIN 1"/>
    <property type="match status" value="1"/>
</dbReference>
<protein>
    <recommendedName>
        <fullName evidence="8">Ribosome receptor lysine/proline rich domain-containing protein</fullName>
    </recommendedName>
</protein>
<sequence length="167" mass="19375">MEVVTILIGVAVFIISALLLYFISAFSMREKTFEEVIEEQRRREEEEREKVKAERKAQREQHKNKHSKKGQGKQEKSKEKTAQVVEPELKVEPKMVNLEIEPEIIEPTETLGLNTGLRQRGKKEKTAKSILQNKGEHTPVVEKAAELHHKPVVPKDEFELKKVMRKL</sequence>
<dbReference type="EMBL" id="HACG01046237">
    <property type="protein sequence ID" value="CEK93102.1"/>
    <property type="molecule type" value="Transcribed_RNA"/>
</dbReference>
<gene>
    <name evidence="5" type="primary">ORF191994</name>
    <name evidence="3" type="synonym">ORF191974</name>
    <name evidence="4" type="synonym">ORF191984</name>
    <name evidence="6" type="synonym">ORF192014</name>
    <name evidence="7" type="synonym">ORF192025</name>
</gene>
<dbReference type="PANTHER" id="PTHR18939">
    <property type="entry name" value="RIBOSOME BINDING PROTEIN-1"/>
    <property type="match status" value="1"/>
</dbReference>
<keyword evidence="2" id="KW-0812">Transmembrane</keyword>
<dbReference type="InterPro" id="IPR040248">
    <property type="entry name" value="RRBP1"/>
</dbReference>
<evidence type="ECO:0000313" key="6">
    <source>
        <dbReference type="EMBL" id="CEK93102.1"/>
    </source>
</evidence>
<dbReference type="EMBL" id="HACG01046234">
    <property type="protein sequence ID" value="CEK93099.1"/>
    <property type="molecule type" value="Transcribed_RNA"/>
</dbReference>
<evidence type="ECO:0000313" key="4">
    <source>
        <dbReference type="EMBL" id="CEK93099.1"/>
    </source>
</evidence>
<evidence type="ECO:0000256" key="1">
    <source>
        <dbReference type="SAM" id="MobiDB-lite"/>
    </source>
</evidence>